<accession>F0XQ86</accession>
<dbReference type="InterPro" id="IPR018357">
    <property type="entry name" value="Hexapep_transf_CS"/>
</dbReference>
<dbReference type="PANTHER" id="PTHR39214">
    <property type="entry name" value="MICROBODY (PEROXISOME) BIOGENESIS PROTEIN PEROXIN 8 (EUROFUNG)"/>
    <property type="match status" value="1"/>
</dbReference>
<dbReference type="EMBL" id="GL629801">
    <property type="protein sequence ID" value="EFX00347.1"/>
    <property type="molecule type" value="Genomic_DNA"/>
</dbReference>
<evidence type="ECO:0000259" key="4">
    <source>
        <dbReference type="SMART" id="SM01266"/>
    </source>
</evidence>
<dbReference type="Pfam" id="PF12464">
    <property type="entry name" value="Mac"/>
    <property type="match status" value="1"/>
</dbReference>
<dbReference type="SMART" id="SM01266">
    <property type="entry name" value="Mac"/>
    <property type="match status" value="1"/>
</dbReference>
<keyword evidence="6" id="KW-1185">Reference proteome</keyword>
<dbReference type="eggNOG" id="KOG4750">
    <property type="taxonomic scope" value="Eukaryota"/>
</dbReference>
<dbReference type="GO" id="GO:0016407">
    <property type="term" value="F:acetyltransferase activity"/>
    <property type="evidence" value="ECO:0007669"/>
    <property type="project" value="InterPro"/>
</dbReference>
<dbReference type="HOGENOM" id="CLU_273201_0_0_1"/>
<feature type="domain" description="Maltose/galactoside acetyltransferase" evidence="4">
    <location>
        <begin position="13"/>
        <end position="69"/>
    </location>
</feature>
<protein>
    <submittedName>
        <fullName evidence="5">Peroxisomal membrane protein</fullName>
    </submittedName>
</protein>
<evidence type="ECO:0000313" key="6">
    <source>
        <dbReference type="Proteomes" id="UP000007796"/>
    </source>
</evidence>
<dbReference type="RefSeq" id="XP_014169829.1">
    <property type="nucleotide sequence ID" value="XM_014314354.1"/>
</dbReference>
<dbReference type="Proteomes" id="UP000007796">
    <property type="component" value="Unassembled WGS sequence"/>
</dbReference>
<proteinExistence type="inferred from homology"/>
<dbReference type="AlphaFoldDB" id="F0XQ86"/>
<feature type="compositionally biased region" description="Basic and acidic residues" evidence="3">
    <location>
        <begin position="249"/>
        <end position="273"/>
    </location>
</feature>
<gene>
    <name evidence="5" type="ORF">CMQ_7349</name>
</gene>
<dbReference type="Pfam" id="PF00132">
    <property type="entry name" value="Hexapep"/>
    <property type="match status" value="1"/>
</dbReference>
<dbReference type="CDD" id="cd03357">
    <property type="entry name" value="LbH_MAT_GAT"/>
    <property type="match status" value="1"/>
</dbReference>
<dbReference type="STRING" id="655863.F0XQ86"/>
<dbReference type="PROSITE" id="PS00101">
    <property type="entry name" value="HEXAPEP_TRANSFERASES"/>
    <property type="match status" value="1"/>
</dbReference>
<dbReference type="InParanoid" id="F0XQ86"/>
<dbReference type="SUPFAM" id="SSF51161">
    <property type="entry name" value="Trimeric LpxA-like enzymes"/>
    <property type="match status" value="1"/>
</dbReference>
<dbReference type="PANTHER" id="PTHR39214:SF1">
    <property type="entry name" value="MICROBODY (PEROXISOME) BIOGENESIS PROTEIN PEROXIN 8 (EUROFUNG)"/>
    <property type="match status" value="1"/>
</dbReference>
<feature type="region of interest" description="Disordered" evidence="3">
    <location>
        <begin position="207"/>
        <end position="294"/>
    </location>
</feature>
<name>F0XQ86_GROCL</name>
<reference evidence="5 6" key="1">
    <citation type="journal article" date="2011" name="Proc. Natl. Acad. Sci. U.S.A.">
        <title>Genome and transcriptome analyses of the mountain pine beetle-fungal symbiont Grosmannia clavigera, a lodgepole pine pathogen.</title>
        <authorList>
            <person name="DiGuistini S."/>
            <person name="Wang Y."/>
            <person name="Liao N.Y."/>
            <person name="Taylor G."/>
            <person name="Tanguay P."/>
            <person name="Feau N."/>
            <person name="Henrissat B."/>
            <person name="Chan S.K."/>
            <person name="Hesse-Orce U."/>
            <person name="Alamouti S.M."/>
            <person name="Tsui C.K.M."/>
            <person name="Docking R.T."/>
            <person name="Levasseur A."/>
            <person name="Haridas S."/>
            <person name="Robertson G."/>
            <person name="Birol I."/>
            <person name="Holt R.A."/>
            <person name="Marra M.A."/>
            <person name="Hamelin R.C."/>
            <person name="Hirst M."/>
            <person name="Jones S.J.M."/>
            <person name="Bohlmann J."/>
            <person name="Breuil C."/>
        </authorList>
    </citation>
    <scope>NUCLEOTIDE SEQUENCE [LARGE SCALE GENOMIC DNA]</scope>
    <source>
        <strain evidence="6">kw1407 / UAMH 11150</strain>
    </source>
</reference>
<dbReference type="Pfam" id="PF26001">
    <property type="entry name" value="Pex8"/>
    <property type="match status" value="1"/>
</dbReference>
<evidence type="ECO:0000256" key="3">
    <source>
        <dbReference type="SAM" id="MobiDB-lite"/>
    </source>
</evidence>
<dbReference type="Gene3D" id="2.160.10.10">
    <property type="entry name" value="Hexapeptide repeat proteins"/>
    <property type="match status" value="1"/>
</dbReference>
<dbReference type="GeneID" id="25980883"/>
<sequence length="1179" mass="125006">MAAPNDIDQVENRSRMQRGDLYYAFTPDLIEERRQCSAAVAAFNQASQQDSTRRRLVELWMRITHDDGALPAAAASASTDEALLEDYPWVEAPVRMDYGHNVRLGANVYVNANSTWIDTCPISVGARTLIGPNCSFFAGTHPLDPAVRNGTRGPELGKPIVIGEDCWLGGNVIVLAGVTIGAGSTVGAGSVVTKDVPPRVVVVGNPARLLRPIKKGRDQDDEHTGPTPDKGDPCGHPERAGDVGGADDQGDKAAGKHGLDSGHDGIRHRDRPEVAPVGWPTGEEQLDRQRDGRDANVEDGVQDQRPQQGEAPDVEQVVEATGAVRVLWRPVERRERWRRVVVGRSTVFERVTTHDRAISTDENMVAGGSQEAGYVLVMMLGLAGKHDAPMSGARTVVRLWGFHSVDTMRLCACSRDLGNTRATNGSLAIALSSAAMATEPLLRATLALYHDGGNPNAERVFGSTASLLSSLTNPLNVSLLTSHFLAAPAVWGMADDSDSPTAAQTCYRVISVYNTAAIHVRRHELEDAAAVKHGLTARLRHYAGYGTAAAAEKQPLTTDAWAQAVAQGADERSPRWRHLLVLTGVLLGLESGGRQSLSRGRRAALEQGVVAAANLALAASTTPATATPLDAYAVVLGLTYAFPLLSTHARAGLHCDQLLPTAVAQMAGPYGFQGGHILAVIEADLSSVSAGGSHLHWPPTSASFRQLQQLDGQQPLVASAGPAATLTAYTAGRAAPGAVLLALDTLVAFSAELAQRWVAARQLAAVDTATEAAWLSPETIQVTWPQLWQHLRKALYAVVAVLQAVVGRSLLDRSLAGSNVAAPRLAATVLQVLHGFFFVSSRQGADSFQAYQFTYLAAIDLLARYPDAAAGFLDRLLATSPPVEGTLSPAAANPLRLTADLFYLNVAEHFAAGLSPAACDRLLIQPALPYVSPATATATATATAVFSPAARAVFEAAHSAMLSALSCPHNAPIAASLSPFYAEALFASFPGRISARQFRLALKTLIQILSPPFPVYATHPDLAETLLEMVRIRATSGSASTVPLRLAPENTEAGRDDENENTAPLVSEQSAFVLTLIDALPFLALPVLQDWMTTTATTLWTIGGDPALRQAAQHRFWEVLGSGEMDVERAALGVAWWGNGGGCALVLQGPALGTHRVGGPYEQPMMSGALPDGQILSRL</sequence>
<evidence type="ECO:0000256" key="1">
    <source>
        <dbReference type="ARBA" id="ARBA00007274"/>
    </source>
</evidence>
<evidence type="ECO:0000313" key="5">
    <source>
        <dbReference type="EMBL" id="EFX00347.1"/>
    </source>
</evidence>
<organism evidence="6">
    <name type="scientific">Grosmannia clavigera (strain kw1407 / UAMH 11150)</name>
    <name type="common">Blue stain fungus</name>
    <name type="synonym">Graphiocladiella clavigera</name>
    <dbReference type="NCBI Taxonomy" id="655863"/>
    <lineage>
        <taxon>Eukaryota</taxon>
        <taxon>Fungi</taxon>
        <taxon>Dikarya</taxon>
        <taxon>Ascomycota</taxon>
        <taxon>Pezizomycotina</taxon>
        <taxon>Sordariomycetes</taxon>
        <taxon>Sordariomycetidae</taxon>
        <taxon>Ophiostomatales</taxon>
        <taxon>Ophiostomataceae</taxon>
        <taxon>Leptographium</taxon>
    </lineage>
</organism>
<dbReference type="InterPro" id="IPR011004">
    <property type="entry name" value="Trimer_LpxA-like_sf"/>
</dbReference>
<dbReference type="InterPro" id="IPR024688">
    <property type="entry name" value="Mac_dom"/>
</dbReference>
<evidence type="ECO:0000256" key="2">
    <source>
        <dbReference type="ARBA" id="ARBA00022679"/>
    </source>
</evidence>
<keyword evidence="2" id="KW-0808">Transferase</keyword>
<dbReference type="InterPro" id="IPR055334">
    <property type="entry name" value="PEX8-like"/>
</dbReference>
<dbReference type="OrthoDB" id="2357318at2759"/>
<dbReference type="InterPro" id="IPR001451">
    <property type="entry name" value="Hexapep"/>
</dbReference>
<feature type="compositionally biased region" description="Basic and acidic residues" evidence="3">
    <location>
        <begin position="285"/>
        <end position="294"/>
    </location>
</feature>
<comment type="similarity">
    <text evidence="1">Belongs to the transferase hexapeptide repeat family.</text>
</comment>
<feature type="compositionally biased region" description="Basic and acidic residues" evidence="3">
    <location>
        <begin position="215"/>
        <end position="241"/>
    </location>
</feature>